<accession>A0ABP8I881</accession>
<proteinExistence type="predicted"/>
<sequence>MNIDSTHPFYTGELILPTSTIDVVINKILYWYTYSIPGGVLWSYPRVGKSTAIEYIKINKAKIFNIDVPIFSYIADTKDYKKSPNNFYKSLLNKFNWAEEIDTSHIKGGVTDNENRLVKLFTSRAIDTPEKKLIFIIDEAQYLGINELELLKSLTNKVRANGVKVISVLLGEPELNDKRKWLKQSRKTHLISRFFAQEERVPGLRSRKDIENLLRGYDLFDVKHKGKKCSTSNYFAPKAYREGFRLQNYSKEVWELFTRTSEKYKQPYLDLEISTEIFFIYCMHLFYKINKQDNEELLLTTQFLEEAMTPEVEKLIFDYSQTIVDYN</sequence>
<evidence type="ECO:0000313" key="2">
    <source>
        <dbReference type="EMBL" id="GAA4353385.1"/>
    </source>
</evidence>
<dbReference type="Pfam" id="PF13401">
    <property type="entry name" value="AAA_22"/>
    <property type="match status" value="1"/>
</dbReference>
<dbReference type="EMBL" id="BAABFU010000003">
    <property type="protein sequence ID" value="GAA4353385.1"/>
    <property type="molecule type" value="Genomic_DNA"/>
</dbReference>
<evidence type="ECO:0000313" key="3">
    <source>
        <dbReference type="Proteomes" id="UP001501294"/>
    </source>
</evidence>
<evidence type="ECO:0000259" key="1">
    <source>
        <dbReference type="Pfam" id="PF13401"/>
    </source>
</evidence>
<dbReference type="Gene3D" id="3.40.50.300">
    <property type="entry name" value="P-loop containing nucleotide triphosphate hydrolases"/>
    <property type="match status" value="1"/>
</dbReference>
<dbReference type="SUPFAM" id="SSF52540">
    <property type="entry name" value="P-loop containing nucleoside triphosphate hydrolases"/>
    <property type="match status" value="1"/>
</dbReference>
<gene>
    <name evidence="2" type="ORF">GCM10023150_21960</name>
</gene>
<reference evidence="3" key="1">
    <citation type="journal article" date="2019" name="Int. J. Syst. Evol. Microbiol.">
        <title>The Global Catalogue of Microorganisms (GCM) 10K type strain sequencing project: providing services to taxonomists for standard genome sequencing and annotation.</title>
        <authorList>
            <consortium name="The Broad Institute Genomics Platform"/>
            <consortium name="The Broad Institute Genome Sequencing Center for Infectious Disease"/>
            <person name="Wu L."/>
            <person name="Ma J."/>
        </authorList>
    </citation>
    <scope>NUCLEOTIDE SEQUENCE [LARGE SCALE GENOMIC DNA]</scope>
    <source>
        <strain evidence="3">JCM 17727</strain>
    </source>
</reference>
<dbReference type="InterPro" id="IPR049945">
    <property type="entry name" value="AAA_22"/>
</dbReference>
<organism evidence="2 3">
    <name type="scientific">Kangiella taiwanensis</name>
    <dbReference type="NCBI Taxonomy" id="1079179"/>
    <lineage>
        <taxon>Bacteria</taxon>
        <taxon>Pseudomonadati</taxon>
        <taxon>Pseudomonadota</taxon>
        <taxon>Gammaproteobacteria</taxon>
        <taxon>Kangiellales</taxon>
        <taxon>Kangiellaceae</taxon>
        <taxon>Kangiella</taxon>
    </lineage>
</organism>
<keyword evidence="3" id="KW-1185">Reference proteome</keyword>
<name>A0ABP8I881_9GAMM</name>
<dbReference type="RefSeq" id="WP_223579119.1">
    <property type="nucleotide sequence ID" value="NZ_BAABFU010000003.1"/>
</dbReference>
<dbReference type="InterPro" id="IPR027417">
    <property type="entry name" value="P-loop_NTPase"/>
</dbReference>
<comment type="caution">
    <text evidence="2">The sequence shown here is derived from an EMBL/GenBank/DDBJ whole genome shotgun (WGS) entry which is preliminary data.</text>
</comment>
<protein>
    <recommendedName>
        <fullName evidence="1">ORC1/DEAH AAA+ ATPase domain-containing protein</fullName>
    </recommendedName>
</protein>
<feature type="domain" description="ORC1/DEAH AAA+ ATPase" evidence="1">
    <location>
        <begin position="41"/>
        <end position="177"/>
    </location>
</feature>
<dbReference type="Proteomes" id="UP001501294">
    <property type="component" value="Unassembled WGS sequence"/>
</dbReference>